<gene>
    <name evidence="7" type="ORF">CC78DRAFT_379161</name>
</gene>
<protein>
    <recommendedName>
        <fullName evidence="9">Double-strand-break repair protein rad21</fullName>
    </recommendedName>
</protein>
<dbReference type="AlphaFoldDB" id="A0A9P4N776"/>
<keyword evidence="3" id="KW-0539">Nucleus</keyword>
<feature type="region of interest" description="Disordered" evidence="4">
    <location>
        <begin position="304"/>
        <end position="328"/>
    </location>
</feature>
<evidence type="ECO:0008006" key="9">
    <source>
        <dbReference type="Google" id="ProtNLM"/>
    </source>
</evidence>
<dbReference type="InterPro" id="IPR036390">
    <property type="entry name" value="WH_DNA-bd_sf"/>
</dbReference>
<evidence type="ECO:0000259" key="6">
    <source>
        <dbReference type="Pfam" id="PF04825"/>
    </source>
</evidence>
<comment type="subcellular location">
    <subcellularLocation>
        <location evidence="1">Nucleus</location>
    </subcellularLocation>
</comment>
<dbReference type="Proteomes" id="UP000800093">
    <property type="component" value="Unassembled WGS sequence"/>
</dbReference>
<sequence length="622" mass="67968">MFYPPHLLSMSGPLARVWLAANIEKKLSKPQVLQDKIVDDIKVITRPEVAGGPMALRLSGQLLLGVVRIYSRKARYLLDDCNEALARIRTAFRPGNVDLSANQSHIANPASLTLPDAITEIDLLQPMPDVSLVLAQQDLNLGGLEDTTVLDWDNSQFLSGSIEQPRQGPTPLDDDYLPIDVGADYPPGGVEEGMSIEIGRNAPLGRRASEEIASSPKLLEEDPFDFGDDIPDTSHYAAPAEEVGVDVDITMGGMTDIVVPAEPEPEGDESVPEHRKRESLSPLSSIRSSIERDLEQTFQQEQETTAFEEEESVHHAQRAKRRKVLHADADTEIQTAQIREQQNDRSKILKPASFLPRDPMLLALMNMQKSGGFVSSILGDGRSRGWAPELRGILSLEVVERPGQKRKRDSGVADLDIEEEAASGAEKTPQLEFEEEQPELEHIVENIGGDTTGFGQDDEIIQLPEAEGIVPLELEEEEGFSPVPDNFDDTTAPLLHPAESGPISLGTKHAVHLLRERFGAEAEHSESQRQRTSVLFQDMLPEATTTKADATKMFFEVLVLATKDAIKVEQPVDQLGGPLRIRGKRGLWGEWAEASAGGELETQPEPTSPAAPAAAPGVTIEA</sequence>
<dbReference type="InterPro" id="IPR006909">
    <property type="entry name" value="Rad21/Rec8_C_eu"/>
</dbReference>
<feature type="region of interest" description="Disordered" evidence="4">
    <location>
        <begin position="593"/>
        <end position="622"/>
    </location>
</feature>
<keyword evidence="8" id="KW-1185">Reference proteome</keyword>
<evidence type="ECO:0000313" key="7">
    <source>
        <dbReference type="EMBL" id="KAF2268618.1"/>
    </source>
</evidence>
<evidence type="ECO:0000256" key="1">
    <source>
        <dbReference type="ARBA" id="ARBA00004123"/>
    </source>
</evidence>
<dbReference type="GO" id="GO:0007064">
    <property type="term" value="P:mitotic sister chromatid cohesion"/>
    <property type="evidence" value="ECO:0007669"/>
    <property type="project" value="TreeGrafter"/>
</dbReference>
<dbReference type="Pfam" id="PF04824">
    <property type="entry name" value="Rad21_Rec8"/>
    <property type="match status" value="1"/>
</dbReference>
<dbReference type="PANTHER" id="PTHR12585">
    <property type="entry name" value="SCC1 / RAD21 FAMILY MEMBER"/>
    <property type="match status" value="1"/>
</dbReference>
<reference evidence="8" key="1">
    <citation type="journal article" date="2020" name="Stud. Mycol.">
        <title>101 Dothideomycetes genomes: A test case for predicting lifestyles and emergence of pathogens.</title>
        <authorList>
            <person name="Haridas S."/>
            <person name="Albert R."/>
            <person name="Binder M."/>
            <person name="Bloem J."/>
            <person name="LaButti K."/>
            <person name="Salamov A."/>
            <person name="Andreopoulos B."/>
            <person name="Baker S."/>
            <person name="Barry K."/>
            <person name="Bills G."/>
            <person name="Bluhm B."/>
            <person name="Cannon C."/>
            <person name="Castanera R."/>
            <person name="Culley D."/>
            <person name="Daum C."/>
            <person name="Ezra D."/>
            <person name="Gonzalez J."/>
            <person name="Henrissat B."/>
            <person name="Kuo A."/>
            <person name="Liang C."/>
            <person name="Lipzen A."/>
            <person name="Lutzoni F."/>
            <person name="Magnuson J."/>
            <person name="Mondo S."/>
            <person name="Nolan M."/>
            <person name="Ohm R."/>
            <person name="Pangilinan J."/>
            <person name="Park H.-J."/>
            <person name="Ramirez L."/>
            <person name="Alfaro M."/>
            <person name="Sun H."/>
            <person name="Tritt A."/>
            <person name="Yoshinaga Y."/>
            <person name="Zwiers L.-H."/>
            <person name="Turgeon B."/>
            <person name="Goodwin S."/>
            <person name="Spatafora J."/>
            <person name="Crous P."/>
            <person name="Grigoriev I."/>
        </authorList>
    </citation>
    <scope>NUCLEOTIDE SEQUENCE [LARGE SCALE GENOMIC DNA]</scope>
    <source>
        <strain evidence="8">CBS 304.66</strain>
    </source>
</reference>
<dbReference type="Gene3D" id="1.10.10.580">
    <property type="entry name" value="Structural maintenance of chromosome 1. Chain E"/>
    <property type="match status" value="1"/>
</dbReference>
<evidence type="ECO:0000256" key="3">
    <source>
        <dbReference type="ARBA" id="ARBA00023242"/>
    </source>
</evidence>
<evidence type="ECO:0000259" key="5">
    <source>
        <dbReference type="Pfam" id="PF04824"/>
    </source>
</evidence>
<feature type="domain" description="Rad21/Rec8-like protein C-terminal eukaryotic" evidence="5">
    <location>
        <begin position="535"/>
        <end position="570"/>
    </location>
</feature>
<evidence type="ECO:0000313" key="8">
    <source>
        <dbReference type="Proteomes" id="UP000800093"/>
    </source>
</evidence>
<dbReference type="GO" id="GO:0030892">
    <property type="term" value="C:mitotic cohesin complex"/>
    <property type="evidence" value="ECO:0007669"/>
    <property type="project" value="TreeGrafter"/>
</dbReference>
<accession>A0A9P4N776</accession>
<dbReference type="PANTHER" id="PTHR12585:SF69">
    <property type="entry name" value="FI11703P"/>
    <property type="match status" value="1"/>
</dbReference>
<feature type="compositionally biased region" description="Low complexity" evidence="4">
    <location>
        <begin position="604"/>
        <end position="616"/>
    </location>
</feature>
<feature type="domain" description="Rad21/Rec8-like protein N-terminal" evidence="6">
    <location>
        <begin position="1"/>
        <end position="105"/>
    </location>
</feature>
<dbReference type="GO" id="GO:1990414">
    <property type="term" value="P:replication-born double-strand break repair via sister chromatid exchange"/>
    <property type="evidence" value="ECO:0007669"/>
    <property type="project" value="TreeGrafter"/>
</dbReference>
<dbReference type="InterPro" id="IPR006910">
    <property type="entry name" value="Rad21_Rec8_N"/>
</dbReference>
<dbReference type="FunFam" id="1.10.10.580:FF:000004">
    <property type="entry name" value="Double-strand-break repair protein rad21"/>
    <property type="match status" value="1"/>
</dbReference>
<dbReference type="GO" id="GO:0005634">
    <property type="term" value="C:nucleus"/>
    <property type="evidence" value="ECO:0007669"/>
    <property type="project" value="UniProtKB-SubCell"/>
</dbReference>
<comment type="similarity">
    <text evidence="2">Belongs to the rad21 family.</text>
</comment>
<dbReference type="InterPro" id="IPR039781">
    <property type="entry name" value="Rad21/Rec8-like"/>
</dbReference>
<evidence type="ECO:0000256" key="2">
    <source>
        <dbReference type="ARBA" id="ARBA00009870"/>
    </source>
</evidence>
<dbReference type="Pfam" id="PF04825">
    <property type="entry name" value="Rad21_Rec8_N"/>
    <property type="match status" value="1"/>
</dbReference>
<dbReference type="GO" id="GO:0003682">
    <property type="term" value="F:chromatin binding"/>
    <property type="evidence" value="ECO:0007669"/>
    <property type="project" value="TreeGrafter"/>
</dbReference>
<dbReference type="SUPFAM" id="SSF46785">
    <property type="entry name" value="Winged helix' DNA-binding domain"/>
    <property type="match status" value="1"/>
</dbReference>
<name>A0A9P4N776_9PLEO</name>
<proteinExistence type="inferred from homology"/>
<evidence type="ECO:0000256" key="4">
    <source>
        <dbReference type="SAM" id="MobiDB-lite"/>
    </source>
</evidence>
<comment type="caution">
    <text evidence="7">The sequence shown here is derived from an EMBL/GenBank/DDBJ whole genome shotgun (WGS) entry which is preliminary data.</text>
</comment>
<organism evidence="7 8">
    <name type="scientific">Lojkania enalia</name>
    <dbReference type="NCBI Taxonomy" id="147567"/>
    <lineage>
        <taxon>Eukaryota</taxon>
        <taxon>Fungi</taxon>
        <taxon>Dikarya</taxon>
        <taxon>Ascomycota</taxon>
        <taxon>Pezizomycotina</taxon>
        <taxon>Dothideomycetes</taxon>
        <taxon>Pleosporomycetidae</taxon>
        <taxon>Pleosporales</taxon>
        <taxon>Pleosporales incertae sedis</taxon>
        <taxon>Lojkania</taxon>
    </lineage>
</organism>
<feature type="compositionally biased region" description="Basic residues" evidence="4">
    <location>
        <begin position="315"/>
        <end position="324"/>
    </location>
</feature>
<dbReference type="EMBL" id="ML986586">
    <property type="protein sequence ID" value="KAF2268618.1"/>
    <property type="molecule type" value="Genomic_DNA"/>
</dbReference>
<feature type="region of interest" description="Disordered" evidence="4">
    <location>
        <begin position="259"/>
        <end position="288"/>
    </location>
</feature>
<dbReference type="OrthoDB" id="10071381at2759"/>
<dbReference type="InterPro" id="IPR023093">
    <property type="entry name" value="ScpA-like_C"/>
</dbReference>
<dbReference type="CDD" id="cd21788">
    <property type="entry name" value="Rad21_Rec8_M_SpRad21p-like"/>
    <property type="match status" value="1"/>
</dbReference>